<accession>A0A0B2UPH7</accession>
<evidence type="ECO:0000313" key="2">
    <source>
        <dbReference type="Proteomes" id="UP000031036"/>
    </source>
</evidence>
<reference evidence="1 2" key="1">
    <citation type="submission" date="2014-11" db="EMBL/GenBank/DDBJ databases">
        <title>Genetic blueprint of the zoonotic pathogen Toxocara canis.</title>
        <authorList>
            <person name="Zhu X.-Q."/>
            <person name="Korhonen P.K."/>
            <person name="Cai H."/>
            <person name="Young N.D."/>
            <person name="Nejsum P."/>
            <person name="von Samson-Himmelstjerna G."/>
            <person name="Boag P.R."/>
            <person name="Tan P."/>
            <person name="Li Q."/>
            <person name="Min J."/>
            <person name="Yang Y."/>
            <person name="Wang X."/>
            <person name="Fang X."/>
            <person name="Hall R.S."/>
            <person name="Hofmann A."/>
            <person name="Sternberg P.W."/>
            <person name="Jex A.R."/>
            <person name="Gasser R.B."/>
        </authorList>
    </citation>
    <scope>NUCLEOTIDE SEQUENCE [LARGE SCALE GENOMIC DNA]</scope>
    <source>
        <strain evidence="1">PN_DK_2014</strain>
    </source>
</reference>
<comment type="caution">
    <text evidence="1">The sequence shown here is derived from an EMBL/GenBank/DDBJ whole genome shotgun (WGS) entry which is preliminary data.</text>
</comment>
<dbReference type="Proteomes" id="UP000031036">
    <property type="component" value="Unassembled WGS sequence"/>
</dbReference>
<protein>
    <submittedName>
        <fullName evidence="1">Uncharacterized protein</fullName>
    </submittedName>
</protein>
<dbReference type="AlphaFoldDB" id="A0A0B2UPH7"/>
<dbReference type="EMBL" id="JPKZ01022817">
    <property type="protein sequence ID" value="KHN71042.1"/>
    <property type="molecule type" value="Genomic_DNA"/>
</dbReference>
<keyword evidence="2" id="KW-1185">Reference proteome</keyword>
<organism evidence="1 2">
    <name type="scientific">Toxocara canis</name>
    <name type="common">Canine roundworm</name>
    <dbReference type="NCBI Taxonomy" id="6265"/>
    <lineage>
        <taxon>Eukaryota</taxon>
        <taxon>Metazoa</taxon>
        <taxon>Ecdysozoa</taxon>
        <taxon>Nematoda</taxon>
        <taxon>Chromadorea</taxon>
        <taxon>Rhabditida</taxon>
        <taxon>Spirurina</taxon>
        <taxon>Ascaridomorpha</taxon>
        <taxon>Ascaridoidea</taxon>
        <taxon>Toxocaridae</taxon>
        <taxon>Toxocara</taxon>
    </lineage>
</organism>
<evidence type="ECO:0000313" key="1">
    <source>
        <dbReference type="EMBL" id="KHN71042.1"/>
    </source>
</evidence>
<proteinExistence type="predicted"/>
<sequence length="99" mass="11150">SFRRHRCIFLSIRGILHERFRISLVGVFDTGDLRFTALSEVNYFCSCLVLWNAIGLSSSFIAVTPLKRCARYYGTACPSFVNHHPLASRSFSGSSTLNE</sequence>
<name>A0A0B2UPH7_TOXCA</name>
<gene>
    <name evidence="1" type="ORF">Tcan_02570</name>
</gene>
<feature type="non-terminal residue" evidence="1">
    <location>
        <position position="1"/>
    </location>
</feature>